<name>A0ABN8AKT5_9PROT</name>
<dbReference type="EMBL" id="OU912926">
    <property type="protein sequence ID" value="CAG9932509.1"/>
    <property type="molecule type" value="Genomic_DNA"/>
</dbReference>
<dbReference type="Pfam" id="PF04986">
    <property type="entry name" value="Y2_Tnp"/>
    <property type="match status" value="1"/>
</dbReference>
<dbReference type="InterPro" id="IPR007069">
    <property type="entry name" value="Transposase_32"/>
</dbReference>
<gene>
    <name evidence="2" type="ORF">NTG6680_1256</name>
</gene>
<sequence>MTYMADIEAAAIFPAAIFEERLARNKEGQVMLTLKTLYRDGTIHIVLSPLEFMQRLAALVPRPKFNLIRFHGVHAPNANLRNELFLAVRKKVMYPIRMTMCRNPRISCKSVGRVS</sequence>
<feature type="domain" description="Transposase IS801/IS1294" evidence="1">
    <location>
        <begin position="15"/>
        <end position="76"/>
    </location>
</feature>
<evidence type="ECO:0000313" key="2">
    <source>
        <dbReference type="EMBL" id="CAG9932509.1"/>
    </source>
</evidence>
<protein>
    <recommendedName>
        <fullName evidence="1">Transposase IS801/IS1294 domain-containing protein</fullName>
    </recommendedName>
</protein>
<accession>A0ABN8AKT5</accession>
<proteinExistence type="predicted"/>
<dbReference type="Proteomes" id="UP000839052">
    <property type="component" value="Chromosome"/>
</dbReference>
<keyword evidence="3" id="KW-1185">Reference proteome</keyword>
<reference evidence="2 3" key="1">
    <citation type="submission" date="2021-10" db="EMBL/GenBank/DDBJ databases">
        <authorList>
            <person name="Koch H."/>
        </authorList>
    </citation>
    <scope>NUCLEOTIDE SEQUENCE [LARGE SCALE GENOMIC DNA]</scope>
    <source>
        <strain evidence="2">6680</strain>
    </source>
</reference>
<evidence type="ECO:0000313" key="3">
    <source>
        <dbReference type="Proteomes" id="UP000839052"/>
    </source>
</evidence>
<organism evidence="2 3">
    <name type="scientific">Candidatus Nitrotoga arctica</name>
    <dbReference type="NCBI Taxonomy" id="453162"/>
    <lineage>
        <taxon>Bacteria</taxon>
        <taxon>Pseudomonadati</taxon>
        <taxon>Pseudomonadota</taxon>
        <taxon>Betaproteobacteria</taxon>
        <taxon>Nitrosomonadales</taxon>
        <taxon>Gallionellaceae</taxon>
        <taxon>Candidatus Nitrotoga</taxon>
    </lineage>
</organism>
<evidence type="ECO:0000259" key="1">
    <source>
        <dbReference type="Pfam" id="PF04986"/>
    </source>
</evidence>